<evidence type="ECO:0000256" key="2">
    <source>
        <dbReference type="ARBA" id="ARBA00022448"/>
    </source>
</evidence>
<feature type="transmembrane region" description="Helical" evidence="7">
    <location>
        <begin position="297"/>
        <end position="317"/>
    </location>
</feature>
<keyword evidence="10" id="KW-1185">Reference proteome</keyword>
<feature type="transmembrane region" description="Helical" evidence="7">
    <location>
        <begin position="166"/>
        <end position="184"/>
    </location>
</feature>
<dbReference type="Pfam" id="PF00528">
    <property type="entry name" value="BPD_transp_1"/>
    <property type="match status" value="1"/>
</dbReference>
<evidence type="ECO:0000256" key="6">
    <source>
        <dbReference type="ARBA" id="ARBA00023136"/>
    </source>
</evidence>
<dbReference type="PROSITE" id="PS50928">
    <property type="entry name" value="ABC_TM1"/>
    <property type="match status" value="1"/>
</dbReference>
<dbReference type="AlphaFoldDB" id="A0A934N9T7"/>
<dbReference type="PANTHER" id="PTHR43386">
    <property type="entry name" value="OLIGOPEPTIDE TRANSPORT SYSTEM PERMEASE PROTEIN APPC"/>
    <property type="match status" value="1"/>
</dbReference>
<evidence type="ECO:0000256" key="4">
    <source>
        <dbReference type="ARBA" id="ARBA00022692"/>
    </source>
</evidence>
<dbReference type="GO" id="GO:0055085">
    <property type="term" value="P:transmembrane transport"/>
    <property type="evidence" value="ECO:0007669"/>
    <property type="project" value="InterPro"/>
</dbReference>
<evidence type="ECO:0000256" key="7">
    <source>
        <dbReference type="RuleBase" id="RU363032"/>
    </source>
</evidence>
<feature type="domain" description="ABC transmembrane type-1" evidence="8">
    <location>
        <begin position="124"/>
        <end position="314"/>
    </location>
</feature>
<comment type="subcellular location">
    <subcellularLocation>
        <location evidence="1 7">Cell membrane</location>
        <topology evidence="1 7">Multi-pass membrane protein</topology>
    </subcellularLocation>
</comment>
<feature type="transmembrane region" description="Helical" evidence="7">
    <location>
        <begin position="128"/>
        <end position="154"/>
    </location>
</feature>
<feature type="transmembrane region" description="Helical" evidence="7">
    <location>
        <begin position="45"/>
        <end position="67"/>
    </location>
</feature>
<comment type="caution">
    <text evidence="9">The sequence shown here is derived from an EMBL/GenBank/DDBJ whole genome shotgun (WGS) entry which is preliminary data.</text>
</comment>
<organism evidence="9 10">
    <name type="scientific">Candidatus Nephthysia bennettiae</name>
    <dbReference type="NCBI Taxonomy" id="3127016"/>
    <lineage>
        <taxon>Bacteria</taxon>
        <taxon>Bacillati</taxon>
        <taxon>Candidatus Dormiibacterota</taxon>
        <taxon>Candidatus Dormibacteria</taxon>
        <taxon>Candidatus Dormibacterales</taxon>
        <taxon>Candidatus Dormibacteraceae</taxon>
        <taxon>Candidatus Nephthysia</taxon>
    </lineage>
</organism>
<dbReference type="GO" id="GO:0005886">
    <property type="term" value="C:plasma membrane"/>
    <property type="evidence" value="ECO:0007669"/>
    <property type="project" value="UniProtKB-SubCell"/>
</dbReference>
<dbReference type="PANTHER" id="PTHR43386:SF1">
    <property type="entry name" value="D,D-DIPEPTIDE TRANSPORT SYSTEM PERMEASE PROTEIN DDPC-RELATED"/>
    <property type="match status" value="1"/>
</dbReference>
<keyword evidence="3" id="KW-1003">Cell membrane</keyword>
<keyword evidence="4 7" id="KW-0812">Transmembrane</keyword>
<proteinExistence type="inferred from homology"/>
<dbReference type="EMBL" id="JAEKNR010000136">
    <property type="protein sequence ID" value="MBJ7599029.1"/>
    <property type="molecule type" value="Genomic_DNA"/>
</dbReference>
<evidence type="ECO:0000256" key="3">
    <source>
        <dbReference type="ARBA" id="ARBA00022475"/>
    </source>
</evidence>
<dbReference type="InterPro" id="IPR025966">
    <property type="entry name" value="OppC_N"/>
</dbReference>
<dbReference type="Pfam" id="PF12911">
    <property type="entry name" value="OppC_N"/>
    <property type="match status" value="1"/>
</dbReference>
<dbReference type="Proteomes" id="UP000612893">
    <property type="component" value="Unassembled WGS sequence"/>
</dbReference>
<protein>
    <submittedName>
        <fullName evidence="9">ABC transporter permease</fullName>
    </submittedName>
</protein>
<evidence type="ECO:0000259" key="8">
    <source>
        <dbReference type="PROSITE" id="PS50928"/>
    </source>
</evidence>
<dbReference type="SUPFAM" id="SSF161098">
    <property type="entry name" value="MetI-like"/>
    <property type="match status" value="1"/>
</dbReference>
<evidence type="ECO:0000256" key="5">
    <source>
        <dbReference type="ARBA" id="ARBA00022989"/>
    </source>
</evidence>
<keyword evidence="2 7" id="KW-0813">Transport</keyword>
<evidence type="ECO:0000256" key="1">
    <source>
        <dbReference type="ARBA" id="ARBA00004651"/>
    </source>
</evidence>
<sequence>MLNPVSVPPEPAEGPDQVATGTAAVAVSVTGRASRTLRTLLKDPLLVVGLVIVAISLLLVILGPWMAPYDPQLPTPEVSQAPPSPSSIPSLILETVQGQHPHPVHWFGTDTTGLDVFSRVMVAPRVDVVVGLAATVLSFVVGTLLGLLAGYFGTRGAESIIRISDVFQSFPIFILAMILVVFTGRNVVDIVLTLGCLYTPIYLRLTCSQVVSQVGRTYVEAARAVGNREIVIALRHVLPNSLTPALIQASVTIGWAILFTAGLTFLGAGVRPPTPEWGGMIAGSANYLVLGEWWPSVFPGLAISVTVFGYAIIGNVLEARYRR</sequence>
<reference evidence="9" key="1">
    <citation type="submission" date="2020-10" db="EMBL/GenBank/DDBJ databases">
        <title>Ca. Dormibacterota MAGs.</title>
        <authorList>
            <person name="Montgomery K."/>
        </authorList>
    </citation>
    <scope>NUCLEOTIDE SEQUENCE [LARGE SCALE GENOMIC DNA]</scope>
    <source>
        <strain evidence="9">SC8812_S17_10</strain>
    </source>
</reference>
<dbReference type="CDD" id="cd06261">
    <property type="entry name" value="TM_PBP2"/>
    <property type="match status" value="1"/>
</dbReference>
<gene>
    <name evidence="9" type="ORF">JF922_13225</name>
</gene>
<dbReference type="InterPro" id="IPR000515">
    <property type="entry name" value="MetI-like"/>
</dbReference>
<dbReference type="InterPro" id="IPR050366">
    <property type="entry name" value="BP-dependent_transpt_permease"/>
</dbReference>
<dbReference type="InterPro" id="IPR035906">
    <property type="entry name" value="MetI-like_sf"/>
</dbReference>
<evidence type="ECO:0000313" key="9">
    <source>
        <dbReference type="EMBL" id="MBJ7599029.1"/>
    </source>
</evidence>
<feature type="transmembrane region" description="Helical" evidence="7">
    <location>
        <begin position="245"/>
        <end position="270"/>
    </location>
</feature>
<keyword evidence="5 7" id="KW-1133">Transmembrane helix</keyword>
<accession>A0A934N9T7</accession>
<comment type="similarity">
    <text evidence="7">Belongs to the binding-protein-dependent transport system permease family.</text>
</comment>
<evidence type="ECO:0000313" key="10">
    <source>
        <dbReference type="Proteomes" id="UP000612893"/>
    </source>
</evidence>
<keyword evidence="6 7" id="KW-0472">Membrane</keyword>
<name>A0A934N9T7_9BACT</name>
<dbReference type="RefSeq" id="WP_338202369.1">
    <property type="nucleotide sequence ID" value="NZ_JAEKNR010000136.1"/>
</dbReference>
<dbReference type="Gene3D" id="1.10.3720.10">
    <property type="entry name" value="MetI-like"/>
    <property type="match status" value="1"/>
</dbReference>